<protein>
    <recommendedName>
        <fullName evidence="16">Aminopeptidase N</fullName>
    </recommendedName>
</protein>
<keyword evidence="3" id="KW-0031">Aminopeptidase</keyword>
<keyword evidence="15" id="KW-1185">Reference proteome</keyword>
<dbReference type="NCBIfam" id="TIGR02414">
    <property type="entry name" value="pepN_proteo"/>
    <property type="match status" value="1"/>
</dbReference>
<dbReference type="GO" id="GO:0004177">
    <property type="term" value="F:aminopeptidase activity"/>
    <property type="evidence" value="ECO:0007669"/>
    <property type="project" value="UniProtKB-KW"/>
</dbReference>
<name>A0A1X6PF87_PORUM</name>
<keyword evidence="4" id="KW-0645">Protease</keyword>
<dbReference type="InterPro" id="IPR038438">
    <property type="entry name" value="PepN_Ig-like_sf"/>
</dbReference>
<evidence type="ECO:0000256" key="6">
    <source>
        <dbReference type="ARBA" id="ARBA00022801"/>
    </source>
</evidence>
<dbReference type="GO" id="GO:0008237">
    <property type="term" value="F:metallopeptidase activity"/>
    <property type="evidence" value="ECO:0007669"/>
    <property type="project" value="UniProtKB-KW"/>
</dbReference>
<dbReference type="OrthoDB" id="10031169at2759"/>
<dbReference type="PRINTS" id="PR00756">
    <property type="entry name" value="ALADIPTASE"/>
</dbReference>
<dbReference type="SUPFAM" id="SSF55486">
    <property type="entry name" value="Metalloproteases ('zincins'), catalytic domain"/>
    <property type="match status" value="1"/>
</dbReference>
<dbReference type="Gene3D" id="1.10.390.10">
    <property type="entry name" value="Neutral Protease Domain 2"/>
    <property type="match status" value="1"/>
</dbReference>
<dbReference type="Proteomes" id="UP000218209">
    <property type="component" value="Unassembled WGS sequence"/>
</dbReference>
<keyword evidence="5" id="KW-0479">Metal-binding</keyword>
<evidence type="ECO:0000259" key="10">
    <source>
        <dbReference type="Pfam" id="PF01433"/>
    </source>
</evidence>
<evidence type="ECO:0000256" key="4">
    <source>
        <dbReference type="ARBA" id="ARBA00022670"/>
    </source>
</evidence>
<dbReference type="Pfam" id="PF01433">
    <property type="entry name" value="Peptidase_M1"/>
    <property type="match status" value="1"/>
</dbReference>
<dbReference type="InterPro" id="IPR035414">
    <property type="entry name" value="Peptidase_M1_pepN_Ig-like"/>
</dbReference>
<dbReference type="EMBL" id="KV918789">
    <property type="protein sequence ID" value="OSX79517.1"/>
    <property type="molecule type" value="Genomic_DNA"/>
</dbReference>
<dbReference type="InterPro" id="IPR045357">
    <property type="entry name" value="Aminopeptidase_N-like_N"/>
</dbReference>
<proteinExistence type="inferred from homology"/>
<organism evidence="14 15">
    <name type="scientific">Porphyra umbilicalis</name>
    <name type="common">Purple laver</name>
    <name type="synonym">Red alga</name>
    <dbReference type="NCBI Taxonomy" id="2786"/>
    <lineage>
        <taxon>Eukaryota</taxon>
        <taxon>Rhodophyta</taxon>
        <taxon>Bangiophyceae</taxon>
        <taxon>Bangiales</taxon>
        <taxon>Bangiaceae</taxon>
        <taxon>Porphyra</taxon>
    </lineage>
</organism>
<evidence type="ECO:0000259" key="13">
    <source>
        <dbReference type="Pfam" id="PF17900"/>
    </source>
</evidence>
<dbReference type="InterPro" id="IPR037144">
    <property type="entry name" value="Peptidase_M1_pepN_C_sf"/>
</dbReference>
<dbReference type="SUPFAM" id="SSF63737">
    <property type="entry name" value="Leukotriene A4 hydrolase N-terminal domain"/>
    <property type="match status" value="1"/>
</dbReference>
<dbReference type="Gene3D" id="2.60.40.1730">
    <property type="entry name" value="tricorn interacting facor f3 domain"/>
    <property type="match status" value="1"/>
</dbReference>
<dbReference type="InterPro" id="IPR014782">
    <property type="entry name" value="Peptidase_M1_dom"/>
</dbReference>
<evidence type="ECO:0000256" key="9">
    <source>
        <dbReference type="SAM" id="MobiDB-lite"/>
    </source>
</evidence>
<reference evidence="14 15" key="1">
    <citation type="submission" date="2017-03" db="EMBL/GenBank/DDBJ databases">
        <title>WGS assembly of Porphyra umbilicalis.</title>
        <authorList>
            <person name="Brawley S.H."/>
            <person name="Blouin N.A."/>
            <person name="Ficko-Blean E."/>
            <person name="Wheeler G.L."/>
            <person name="Lohr M."/>
            <person name="Goodson H.V."/>
            <person name="Jenkins J.W."/>
            <person name="Blaby-Haas C.E."/>
            <person name="Helliwell K.E."/>
            <person name="Chan C."/>
            <person name="Marriage T."/>
            <person name="Bhattacharya D."/>
            <person name="Klein A.S."/>
            <person name="Badis Y."/>
            <person name="Brodie J."/>
            <person name="Cao Y."/>
            <person name="Collen J."/>
            <person name="Dittami S.M."/>
            <person name="Gachon C.M."/>
            <person name="Green B.R."/>
            <person name="Karpowicz S."/>
            <person name="Kim J.W."/>
            <person name="Kudahl U."/>
            <person name="Lin S."/>
            <person name="Michel G."/>
            <person name="Mittag M."/>
            <person name="Olson B.J."/>
            <person name="Pangilinan J."/>
            <person name="Peng Y."/>
            <person name="Qiu H."/>
            <person name="Shu S."/>
            <person name="Singer J.T."/>
            <person name="Smith A.G."/>
            <person name="Sprecher B.N."/>
            <person name="Wagner V."/>
            <person name="Wang W."/>
            <person name="Wang Z.-Y."/>
            <person name="Yan J."/>
            <person name="Yarish C."/>
            <person name="Zoeuner-Riek S."/>
            <person name="Zhuang Y."/>
            <person name="Zou Y."/>
            <person name="Lindquist E.A."/>
            <person name="Grimwood J."/>
            <person name="Barry K."/>
            <person name="Rokhsar D.S."/>
            <person name="Schmutz J."/>
            <person name="Stiller J.W."/>
            <person name="Grossman A.R."/>
            <person name="Prochnik S.E."/>
        </authorList>
    </citation>
    <scope>NUCLEOTIDE SEQUENCE [LARGE SCALE GENOMIC DNA]</scope>
    <source>
        <strain evidence="14">4086291</strain>
    </source>
</reference>
<evidence type="ECO:0000256" key="1">
    <source>
        <dbReference type="ARBA" id="ARBA00001947"/>
    </source>
</evidence>
<evidence type="ECO:0000259" key="11">
    <source>
        <dbReference type="Pfam" id="PF11940"/>
    </source>
</evidence>
<dbReference type="Pfam" id="PF11940">
    <property type="entry name" value="DUF3458"/>
    <property type="match status" value="1"/>
</dbReference>
<keyword evidence="7" id="KW-0862">Zinc</keyword>
<dbReference type="GO" id="GO:0006508">
    <property type="term" value="P:proteolysis"/>
    <property type="evidence" value="ECO:0007669"/>
    <property type="project" value="UniProtKB-KW"/>
</dbReference>
<dbReference type="AlphaFoldDB" id="A0A1X6PF87"/>
<evidence type="ECO:0000256" key="5">
    <source>
        <dbReference type="ARBA" id="ARBA00022723"/>
    </source>
</evidence>
<accession>A0A1X6PF87</accession>
<dbReference type="FunFam" id="2.60.40.1840:FF:000001">
    <property type="entry name" value="Aminopeptidase N"/>
    <property type="match status" value="1"/>
</dbReference>
<gene>
    <name evidence="14" type="ORF">BU14_0075s0007</name>
</gene>
<dbReference type="GO" id="GO:0008270">
    <property type="term" value="F:zinc ion binding"/>
    <property type="evidence" value="ECO:0007669"/>
    <property type="project" value="InterPro"/>
</dbReference>
<dbReference type="InterPro" id="IPR012779">
    <property type="entry name" value="Peptidase_M1_pepN"/>
</dbReference>
<evidence type="ECO:0000256" key="8">
    <source>
        <dbReference type="ARBA" id="ARBA00023049"/>
    </source>
</evidence>
<feature type="domain" description="Peptidase M1 alanyl aminopeptidase Ig-like fold" evidence="11">
    <location>
        <begin position="487"/>
        <end position="588"/>
    </location>
</feature>
<evidence type="ECO:0008006" key="16">
    <source>
        <dbReference type="Google" id="ProtNLM"/>
    </source>
</evidence>
<evidence type="ECO:0000256" key="2">
    <source>
        <dbReference type="ARBA" id="ARBA00010136"/>
    </source>
</evidence>
<evidence type="ECO:0000256" key="3">
    <source>
        <dbReference type="ARBA" id="ARBA00022438"/>
    </source>
</evidence>
<keyword evidence="8" id="KW-0482">Metalloprotease</keyword>
<feature type="region of interest" description="Disordered" evidence="9">
    <location>
        <begin position="1"/>
        <end position="38"/>
    </location>
</feature>
<evidence type="ECO:0000313" key="15">
    <source>
        <dbReference type="Proteomes" id="UP000218209"/>
    </source>
</evidence>
<dbReference type="InterPro" id="IPR042097">
    <property type="entry name" value="Aminopeptidase_N-like_N_sf"/>
</dbReference>
<dbReference type="Gene3D" id="3.30.2010.30">
    <property type="match status" value="1"/>
</dbReference>
<dbReference type="Gene3D" id="1.25.50.10">
    <property type="entry name" value="Peptidase M1, alanyl aminopeptidase, C-terminal domain"/>
    <property type="match status" value="1"/>
</dbReference>
<dbReference type="InterPro" id="IPR024601">
    <property type="entry name" value="Peptidase_M1_pepN_C"/>
</dbReference>
<dbReference type="FunFam" id="3.30.2010.30:FF:000002">
    <property type="entry name" value="Putative aminopeptidase N"/>
    <property type="match status" value="1"/>
</dbReference>
<dbReference type="Pfam" id="PF17900">
    <property type="entry name" value="Peptidase_M1_N"/>
    <property type="match status" value="1"/>
</dbReference>
<comment type="cofactor">
    <cofactor evidence="1">
        <name>Zn(2+)</name>
        <dbReference type="ChEBI" id="CHEBI:29105"/>
    </cofactor>
</comment>
<dbReference type="PANTHER" id="PTHR46322">
    <property type="entry name" value="PUROMYCIN-SENSITIVE AMINOPEPTIDASE"/>
    <property type="match status" value="1"/>
</dbReference>
<sequence length="926" mass="100372">MAPPPAAAVPSMAAEEKSGGLAAPVAPPAPTVTKRGDYTPPAYLVGTVDLRFDLDDTGVATRVSSKLVVHRNADAPSGEAPLVLNGDKEMKLVEGSLKVNGTALSADAFMVGPTGLTIPSVPSNGEFVVESTVEIAPSANKALEGLYMSGGNYCTQCEAEGFRRITYFPDRPDVMSVYTTTITGDKTLFPVLLSNGNCVESGDLEGGRHYVKYVDPWKKPSYLFAVVAGQLVSLDDEFVTCSGKTVTLRVWVRDGDLHKCGHAMAALKNAMKWDEDQYAREYDLDIFQILCVNDFNMGAMENKSLNVFNSKYVLASPETATDSDYNGISGVIAHEYFHNYSGNRVTCRSWFELTLKEGLTVFRDQCSAAEGPGAWTPPVVKRISDVTRLRSSQFPQDAGPMAHPIRPESYVEINNFYTATVYEKGACVVRMARTLLGKEGFRRGAELYFERHDGQAVTCDDWMKALVDANPHGPDMSQFMLWYSQAGTPTLTVGTTYDTSAGTLTLNVEQTVPATPGQPTKEPMHIPLAVGLIGPDGSAVPVDVEGTPAADTVVLSVRKHKESFVLRGVPDGTVPSLLRDFSAPVKLVREGGVDRLTTAFLMANDTDDFNRWEAAQTLGMDVILEYVSAREADASASFAPLSDGVIEAFRKTLRDERTDPSLRARVMVLPDEGYVAEQVTVADPLLIHEARDSVKKQLATALRADLEAVAAASAAATAGEYKIDPVSQGARALKNVCLQYLAALGESATLDKCLDTVRNGSNMTDVLAALGVLSNSPDCPQREAALSEFYSKWKDDYLVMVSWLRIQAMASRPTTLSAVKALMKHEAFDINNPNNVYAVVGGFAMANPVGFHSPPNGEAYVWLADVVLQLDKKNPQVAARMVSAFTRWRKYDATRQGVMKAQLERMRGTKGLSNDVFEICDKSVAA</sequence>
<keyword evidence="6" id="KW-0378">Hydrolase</keyword>
<evidence type="ECO:0000256" key="7">
    <source>
        <dbReference type="ARBA" id="ARBA00022833"/>
    </source>
</evidence>
<feature type="domain" description="Peptidase M1 membrane alanine aminopeptidase" evidence="10">
    <location>
        <begin position="263"/>
        <end position="480"/>
    </location>
</feature>
<feature type="domain" description="Peptidase M1 alanyl aminopeptidase C-terminal" evidence="12">
    <location>
        <begin position="598"/>
        <end position="924"/>
    </location>
</feature>
<dbReference type="InterPro" id="IPR001930">
    <property type="entry name" value="Peptidase_M1"/>
</dbReference>
<dbReference type="PANTHER" id="PTHR46322:SF1">
    <property type="entry name" value="PUROMYCIN-SENSITIVE AMINOPEPTIDASE"/>
    <property type="match status" value="1"/>
</dbReference>
<feature type="domain" description="Aminopeptidase N-like N-terminal" evidence="13">
    <location>
        <begin position="135"/>
        <end position="223"/>
    </location>
</feature>
<dbReference type="InterPro" id="IPR027268">
    <property type="entry name" value="Peptidase_M4/M1_CTD_sf"/>
</dbReference>
<comment type="similarity">
    <text evidence="2">Belongs to the peptidase M1 family.</text>
</comment>
<evidence type="ECO:0000259" key="12">
    <source>
        <dbReference type="Pfam" id="PF17432"/>
    </source>
</evidence>
<evidence type="ECO:0000313" key="14">
    <source>
        <dbReference type="EMBL" id="OSX79517.1"/>
    </source>
</evidence>
<dbReference type="Pfam" id="PF17432">
    <property type="entry name" value="DUF3458_C"/>
    <property type="match status" value="1"/>
</dbReference>
<dbReference type="CDD" id="cd09600">
    <property type="entry name" value="M1_APN"/>
    <property type="match status" value="1"/>
</dbReference>
<dbReference type="Gene3D" id="2.60.40.1840">
    <property type="match status" value="1"/>
</dbReference>